<dbReference type="PRINTS" id="PR01023">
    <property type="entry name" value="NAFLGMOTY"/>
</dbReference>
<reference evidence="7" key="1">
    <citation type="journal article" date="2019" name="Int. J. Syst. Evol. Microbiol.">
        <title>The Global Catalogue of Microorganisms (GCM) 10K type strain sequencing project: providing services to taxonomists for standard genome sequencing and annotation.</title>
        <authorList>
            <consortium name="The Broad Institute Genomics Platform"/>
            <consortium name="The Broad Institute Genome Sequencing Center for Infectious Disease"/>
            <person name="Wu L."/>
            <person name="Ma J."/>
        </authorList>
    </citation>
    <scope>NUCLEOTIDE SEQUENCE [LARGE SCALE GENOMIC DNA]</scope>
    <source>
        <strain evidence="7">CGMCC 1.13574</strain>
    </source>
</reference>
<dbReference type="Pfam" id="PF00691">
    <property type="entry name" value="OmpA"/>
    <property type="match status" value="1"/>
</dbReference>
<comment type="caution">
    <text evidence="6">The sequence shown here is derived from an EMBL/GenBank/DDBJ whole genome shotgun (WGS) entry which is preliminary data.</text>
</comment>
<accession>A0ABV9NIJ4</accession>
<proteinExistence type="predicted"/>
<evidence type="ECO:0000256" key="3">
    <source>
        <dbReference type="ARBA" id="ARBA00023237"/>
    </source>
</evidence>
<evidence type="ECO:0000256" key="1">
    <source>
        <dbReference type="ARBA" id="ARBA00004442"/>
    </source>
</evidence>
<evidence type="ECO:0000256" key="4">
    <source>
        <dbReference type="PROSITE-ProRule" id="PRU00473"/>
    </source>
</evidence>
<dbReference type="InterPro" id="IPR036737">
    <property type="entry name" value="OmpA-like_sf"/>
</dbReference>
<keyword evidence="3" id="KW-0998">Cell outer membrane</keyword>
<keyword evidence="2 4" id="KW-0472">Membrane</keyword>
<keyword evidence="7" id="KW-1185">Reference proteome</keyword>
<evidence type="ECO:0000313" key="7">
    <source>
        <dbReference type="Proteomes" id="UP001595892"/>
    </source>
</evidence>
<evidence type="ECO:0000313" key="6">
    <source>
        <dbReference type="EMBL" id="MFC4727545.1"/>
    </source>
</evidence>
<dbReference type="PROSITE" id="PS51257">
    <property type="entry name" value="PROKAR_LIPOPROTEIN"/>
    <property type="match status" value="1"/>
</dbReference>
<organism evidence="6 7">
    <name type="scientific">Coralloluteibacterium thermophilum</name>
    <dbReference type="NCBI Taxonomy" id="2707049"/>
    <lineage>
        <taxon>Bacteria</taxon>
        <taxon>Pseudomonadati</taxon>
        <taxon>Pseudomonadota</taxon>
        <taxon>Gammaproteobacteria</taxon>
        <taxon>Lysobacterales</taxon>
        <taxon>Lysobacteraceae</taxon>
        <taxon>Coralloluteibacterium</taxon>
    </lineage>
</organism>
<dbReference type="InterPro" id="IPR050330">
    <property type="entry name" value="Bact_OuterMem_StrucFunc"/>
</dbReference>
<dbReference type="InterPro" id="IPR006665">
    <property type="entry name" value="OmpA-like"/>
</dbReference>
<dbReference type="PRINTS" id="PR01021">
    <property type="entry name" value="OMPADOMAIN"/>
</dbReference>
<evidence type="ECO:0000256" key="2">
    <source>
        <dbReference type="ARBA" id="ARBA00023136"/>
    </source>
</evidence>
<dbReference type="EMBL" id="JBHSGG010000014">
    <property type="protein sequence ID" value="MFC4727545.1"/>
    <property type="molecule type" value="Genomic_DNA"/>
</dbReference>
<dbReference type="PANTHER" id="PTHR30329:SF21">
    <property type="entry name" value="LIPOPROTEIN YIAD-RELATED"/>
    <property type="match status" value="1"/>
</dbReference>
<sequence>MDKSLGMLSALGLLLLAGCATQRRELPPEPAPPPPQAQVSSVRLSADALFPFGRADISNAGHGEGSLGQLAERLSGAQRIESVQVIGYTDRIGSDSYNQELSRQRAEAVRAFLVERGVPPNVIRAEGRGKADPIADCPDLRGAPLVDCLAPNRRVEINIVAVE</sequence>
<dbReference type="SUPFAM" id="SSF103088">
    <property type="entry name" value="OmpA-like"/>
    <property type="match status" value="1"/>
</dbReference>
<name>A0ABV9NIJ4_9GAMM</name>
<protein>
    <submittedName>
        <fullName evidence="6">OmpA family protein</fullName>
    </submittedName>
</protein>
<dbReference type="PANTHER" id="PTHR30329">
    <property type="entry name" value="STATOR ELEMENT OF FLAGELLAR MOTOR COMPLEX"/>
    <property type="match status" value="1"/>
</dbReference>
<dbReference type="Gene3D" id="3.30.1330.60">
    <property type="entry name" value="OmpA-like domain"/>
    <property type="match status" value="1"/>
</dbReference>
<comment type="subcellular location">
    <subcellularLocation>
        <location evidence="1">Cell outer membrane</location>
    </subcellularLocation>
</comment>
<evidence type="ECO:0000259" key="5">
    <source>
        <dbReference type="PROSITE" id="PS51123"/>
    </source>
</evidence>
<dbReference type="RefSeq" id="WP_377003553.1">
    <property type="nucleotide sequence ID" value="NZ_JBHSGG010000014.1"/>
</dbReference>
<dbReference type="CDD" id="cd07185">
    <property type="entry name" value="OmpA_C-like"/>
    <property type="match status" value="1"/>
</dbReference>
<dbReference type="Proteomes" id="UP001595892">
    <property type="component" value="Unassembled WGS sequence"/>
</dbReference>
<dbReference type="InterPro" id="IPR006664">
    <property type="entry name" value="OMP_bac"/>
</dbReference>
<feature type="domain" description="OmpA-like" evidence="5">
    <location>
        <begin position="37"/>
        <end position="163"/>
    </location>
</feature>
<dbReference type="PROSITE" id="PS51123">
    <property type="entry name" value="OMPA_2"/>
    <property type="match status" value="1"/>
</dbReference>
<gene>
    <name evidence="6" type="ORF">ACFO3Q_05095</name>
</gene>